<dbReference type="RefSeq" id="WP_157972798.1">
    <property type="nucleotide sequence ID" value="NZ_JAEHFJ010000005.1"/>
</dbReference>
<keyword evidence="1" id="KW-1133">Transmembrane helix</keyword>
<protein>
    <submittedName>
        <fullName evidence="2">Uncharacterized protein</fullName>
    </submittedName>
</protein>
<evidence type="ECO:0000256" key="1">
    <source>
        <dbReference type="SAM" id="Phobius"/>
    </source>
</evidence>
<sequence>MKKRVAKLSIRFINYMIALPLLALLLFTNQNKEMSKLLMVLKTSTEF</sequence>
<proteinExistence type="predicted"/>
<reference evidence="2 3" key="1">
    <citation type="submission" date="2020-12" db="EMBL/GenBank/DDBJ databases">
        <title>Aureibaculum luteum sp. nov. and Aureibaculum flavum sp. nov., novel members of the family Flavobacteriaceae isolated from Antarctic intertidal sediments.</title>
        <authorList>
            <person name="He X."/>
            <person name="Zhang X."/>
        </authorList>
    </citation>
    <scope>NUCLEOTIDE SEQUENCE [LARGE SCALE GENOMIC DNA]</scope>
    <source>
        <strain evidence="2 3">A20</strain>
    </source>
</reference>
<gene>
    <name evidence="2" type="ORF">JBL43_11520</name>
</gene>
<keyword evidence="1" id="KW-0812">Transmembrane</keyword>
<comment type="caution">
    <text evidence="2">The sequence shown here is derived from an EMBL/GenBank/DDBJ whole genome shotgun (WGS) entry which is preliminary data.</text>
</comment>
<feature type="transmembrane region" description="Helical" evidence="1">
    <location>
        <begin position="12"/>
        <end position="29"/>
    </location>
</feature>
<dbReference type="EMBL" id="JAEHFJ010000005">
    <property type="protein sequence ID" value="MBJ2174869.1"/>
    <property type="molecule type" value="Genomic_DNA"/>
</dbReference>
<dbReference type="Proteomes" id="UP000623301">
    <property type="component" value="Unassembled WGS sequence"/>
</dbReference>
<keyword evidence="3" id="KW-1185">Reference proteome</keyword>
<evidence type="ECO:0000313" key="3">
    <source>
        <dbReference type="Proteomes" id="UP000623301"/>
    </source>
</evidence>
<organism evidence="2 3">
    <name type="scientific">Aureibaculum flavum</name>
    <dbReference type="NCBI Taxonomy" id="2795986"/>
    <lineage>
        <taxon>Bacteria</taxon>
        <taxon>Pseudomonadati</taxon>
        <taxon>Bacteroidota</taxon>
        <taxon>Flavobacteriia</taxon>
        <taxon>Flavobacteriales</taxon>
        <taxon>Flavobacteriaceae</taxon>
        <taxon>Aureibaculum</taxon>
    </lineage>
</organism>
<accession>A0ABS0WSA5</accession>
<keyword evidence="1" id="KW-0472">Membrane</keyword>
<name>A0ABS0WSA5_9FLAO</name>
<evidence type="ECO:0000313" key="2">
    <source>
        <dbReference type="EMBL" id="MBJ2174869.1"/>
    </source>
</evidence>